<dbReference type="PANTHER" id="PTHR11690:SF288">
    <property type="entry name" value="AMILORIDE-SENSITIVE NA+ CHANNEL-RELATED"/>
    <property type="match status" value="1"/>
</dbReference>
<feature type="transmembrane region" description="Helical" evidence="13">
    <location>
        <begin position="46"/>
        <end position="64"/>
    </location>
</feature>
<evidence type="ECO:0000256" key="8">
    <source>
        <dbReference type="ARBA" id="ARBA00023065"/>
    </source>
</evidence>
<dbReference type="EnsemblMetazoa" id="AMEM019680-RA">
    <property type="protein sequence ID" value="AMEM019680-PA"/>
    <property type="gene ID" value="AMEM019680"/>
</dbReference>
<keyword evidence="10 12" id="KW-0739">Sodium transport</keyword>
<dbReference type="AlphaFoldDB" id="A0A9I3MHG9"/>
<keyword evidence="11 12" id="KW-0407">Ion channel</keyword>
<keyword evidence="5 12" id="KW-0812">Transmembrane</keyword>
<organism evidence="14 15">
    <name type="scientific">Anopheles merus</name>
    <name type="common">Mosquito</name>
    <dbReference type="NCBI Taxonomy" id="30066"/>
    <lineage>
        <taxon>Eukaryota</taxon>
        <taxon>Metazoa</taxon>
        <taxon>Ecdysozoa</taxon>
        <taxon>Arthropoda</taxon>
        <taxon>Hexapoda</taxon>
        <taxon>Insecta</taxon>
        <taxon>Pterygota</taxon>
        <taxon>Neoptera</taxon>
        <taxon>Endopterygota</taxon>
        <taxon>Diptera</taxon>
        <taxon>Nematocera</taxon>
        <taxon>Culicoidea</taxon>
        <taxon>Culicidae</taxon>
        <taxon>Anophelinae</taxon>
        <taxon>Anopheles</taxon>
    </lineage>
</organism>
<evidence type="ECO:0000313" key="15">
    <source>
        <dbReference type="Proteomes" id="UP000075903"/>
    </source>
</evidence>
<dbReference type="Pfam" id="PF00858">
    <property type="entry name" value="ASC"/>
    <property type="match status" value="2"/>
</dbReference>
<dbReference type="InterPro" id="IPR001873">
    <property type="entry name" value="ENaC"/>
</dbReference>
<evidence type="ECO:0000256" key="11">
    <source>
        <dbReference type="ARBA" id="ARBA00023303"/>
    </source>
</evidence>
<reference evidence="14" key="1">
    <citation type="submission" date="2023-03" db="UniProtKB">
        <authorList>
            <consortium name="EnsemblMetazoa"/>
        </authorList>
    </citation>
    <scope>IDENTIFICATION</scope>
    <source>
        <strain evidence="14">MAF</strain>
    </source>
</reference>
<comment type="similarity">
    <text evidence="2 12">Belongs to the amiloride-sensitive sodium channel (TC 1.A.6) family.</text>
</comment>
<accession>A0A9I3MHG9</accession>
<evidence type="ECO:0000256" key="3">
    <source>
        <dbReference type="ARBA" id="ARBA00022448"/>
    </source>
</evidence>
<dbReference type="GO" id="GO:0005886">
    <property type="term" value="C:plasma membrane"/>
    <property type="evidence" value="ECO:0007669"/>
    <property type="project" value="TreeGrafter"/>
</dbReference>
<evidence type="ECO:0000256" key="1">
    <source>
        <dbReference type="ARBA" id="ARBA00004141"/>
    </source>
</evidence>
<evidence type="ECO:0000256" key="6">
    <source>
        <dbReference type="ARBA" id="ARBA00022989"/>
    </source>
</evidence>
<dbReference type="PRINTS" id="PR01078">
    <property type="entry name" value="AMINACHANNEL"/>
</dbReference>
<dbReference type="GO" id="GO:0015280">
    <property type="term" value="F:ligand-gated sodium channel activity"/>
    <property type="evidence" value="ECO:0007669"/>
    <property type="project" value="TreeGrafter"/>
</dbReference>
<dbReference type="PANTHER" id="PTHR11690">
    <property type="entry name" value="AMILORIDE-SENSITIVE SODIUM CHANNEL-RELATED"/>
    <property type="match status" value="1"/>
</dbReference>
<dbReference type="Gene3D" id="2.60.470.10">
    <property type="entry name" value="Acid-sensing ion channels like domains"/>
    <property type="match status" value="1"/>
</dbReference>
<evidence type="ECO:0000256" key="7">
    <source>
        <dbReference type="ARBA" id="ARBA00023053"/>
    </source>
</evidence>
<evidence type="ECO:0000256" key="13">
    <source>
        <dbReference type="SAM" id="Phobius"/>
    </source>
</evidence>
<evidence type="ECO:0000256" key="2">
    <source>
        <dbReference type="ARBA" id="ARBA00007193"/>
    </source>
</evidence>
<feature type="transmembrane region" description="Helical" evidence="13">
    <location>
        <begin position="398"/>
        <end position="418"/>
    </location>
</feature>
<keyword evidence="6 13" id="KW-1133">Transmembrane helix</keyword>
<keyword evidence="9 13" id="KW-0472">Membrane</keyword>
<keyword evidence="4 12" id="KW-0894">Sodium channel</keyword>
<protein>
    <submittedName>
        <fullName evidence="14">Uncharacterized protein</fullName>
    </submittedName>
</protein>
<keyword evidence="8 12" id="KW-0406">Ion transport</keyword>
<keyword evidence="7" id="KW-0915">Sodium</keyword>
<sequence>MSKHGKRLRRSVREEVFREYCANSSIHGVRYFDRDERTACERCVQFWWLVVFLLSMLGCCVMIHKTYVKWNQVPIIVTFSEKTTPVWDIHFPAITICPETKVPANKLNFTAEMNALLEDYHDNNGTSDRESIDQLKAVAQLCNIIFHSDNKLLQYVNGTEDDVVGMLKNLSLSCHGTLGLCQYSNQYMLCAEHLKETLTEEGFCYTFNLMPDDEIFRKSSLHAEYTYMESWFPFSDTETLAPLYARGAGYKVMIHDPTEYPQVSMRNMRIPFGHEISIALKPQMIVTSQSAADFSWEKRQCFFNHERYLRYFNIYNQENCELECLTNVTQAISLTYDVETTQTMLDVEKFLQVNHEYNKSDKFYITTIAIYFKESYFITSKRSELYGWVDFLANCGGLLGLFMGVSILSLLEICYFITIRPFRV</sequence>
<keyword evidence="15" id="KW-1185">Reference proteome</keyword>
<proteinExistence type="inferred from homology"/>
<evidence type="ECO:0000256" key="4">
    <source>
        <dbReference type="ARBA" id="ARBA00022461"/>
    </source>
</evidence>
<evidence type="ECO:0000256" key="5">
    <source>
        <dbReference type="ARBA" id="ARBA00022692"/>
    </source>
</evidence>
<evidence type="ECO:0000256" key="9">
    <source>
        <dbReference type="ARBA" id="ARBA00023136"/>
    </source>
</evidence>
<evidence type="ECO:0000256" key="10">
    <source>
        <dbReference type="ARBA" id="ARBA00023201"/>
    </source>
</evidence>
<evidence type="ECO:0000256" key="12">
    <source>
        <dbReference type="RuleBase" id="RU000679"/>
    </source>
</evidence>
<keyword evidence="3 12" id="KW-0813">Transport</keyword>
<dbReference type="Proteomes" id="UP000075903">
    <property type="component" value="Unassembled WGS sequence"/>
</dbReference>
<evidence type="ECO:0000313" key="14">
    <source>
        <dbReference type="EnsemblMetazoa" id="AMEM019680-PA"/>
    </source>
</evidence>
<comment type="subcellular location">
    <subcellularLocation>
        <location evidence="1">Membrane</location>
        <topology evidence="1">Multi-pass membrane protein</topology>
    </subcellularLocation>
</comment>
<name>A0A9I3MHG9_ANOME</name>